<keyword evidence="8" id="KW-0769">Symport</keyword>
<organism evidence="9 11">
    <name type="scientific">Aequorivita flava</name>
    <dbReference type="NCBI Taxonomy" id="3114371"/>
    <lineage>
        <taxon>Bacteria</taxon>
        <taxon>Pseudomonadati</taxon>
        <taxon>Bacteroidota</taxon>
        <taxon>Flavobacteriia</taxon>
        <taxon>Flavobacteriales</taxon>
        <taxon>Flavobacteriaceae</taxon>
        <taxon>Aequorivita</taxon>
    </lineage>
</organism>
<dbReference type="EMBL" id="JAZBJM010000008">
    <property type="protein sequence ID" value="MEM0518955.1"/>
    <property type="molecule type" value="Genomic_DNA"/>
</dbReference>
<dbReference type="NCBIfam" id="TIGR00835">
    <property type="entry name" value="agcS"/>
    <property type="match status" value="1"/>
</dbReference>
<dbReference type="Proteomes" id="UP001390963">
    <property type="component" value="Unassembled WGS sequence"/>
</dbReference>
<evidence type="ECO:0000256" key="8">
    <source>
        <dbReference type="RuleBase" id="RU363064"/>
    </source>
</evidence>
<feature type="transmembrane region" description="Helical" evidence="8">
    <location>
        <begin position="187"/>
        <end position="208"/>
    </location>
</feature>
<evidence type="ECO:0000313" key="10">
    <source>
        <dbReference type="EMBL" id="MEM0574036.1"/>
    </source>
</evidence>
<name>A0AB35YT15_9FLAO</name>
<dbReference type="GO" id="GO:0005283">
    <property type="term" value="F:amino acid:sodium symporter activity"/>
    <property type="evidence" value="ECO:0007669"/>
    <property type="project" value="InterPro"/>
</dbReference>
<keyword evidence="12" id="KW-1185">Reference proteome</keyword>
<evidence type="ECO:0000256" key="6">
    <source>
        <dbReference type="ARBA" id="ARBA00022989"/>
    </source>
</evidence>
<keyword evidence="3 8" id="KW-0813">Transport</keyword>
<feature type="transmembrane region" description="Helical" evidence="8">
    <location>
        <begin position="220"/>
        <end position="240"/>
    </location>
</feature>
<dbReference type="AlphaFoldDB" id="A0AB35YT15"/>
<dbReference type="PANTHER" id="PTHR30330">
    <property type="entry name" value="AGSS FAMILY TRANSPORTER, SODIUM-ALANINE"/>
    <property type="match status" value="1"/>
</dbReference>
<keyword evidence="7 8" id="KW-0472">Membrane</keyword>
<reference evidence="9 12" key="1">
    <citation type="submission" date="2024-01" db="EMBL/GenBank/DDBJ databases">
        <title>Aequorivita flavus sp. nov., isolated from deep-sea sediment.</title>
        <authorList>
            <person name="Chen X."/>
        </authorList>
    </citation>
    <scope>NUCLEOTIDE SEQUENCE</scope>
    <source>
        <strain evidence="9">MCCC 1A16923</strain>
        <strain evidence="10 12">MCCC 1A16935</strain>
    </source>
</reference>
<feature type="transmembrane region" description="Helical" evidence="8">
    <location>
        <begin position="357"/>
        <end position="376"/>
    </location>
</feature>
<keyword evidence="4 8" id="KW-1003">Cell membrane</keyword>
<feature type="transmembrane region" description="Helical" evidence="8">
    <location>
        <begin position="309"/>
        <end position="337"/>
    </location>
</feature>
<dbReference type="RefSeq" id="WP_342687615.1">
    <property type="nucleotide sequence ID" value="NZ_JAZBJM010000008.1"/>
</dbReference>
<comment type="subcellular location">
    <subcellularLocation>
        <location evidence="1 8">Cell membrane</location>
        <topology evidence="1 8">Multi-pass membrane protein</topology>
    </subcellularLocation>
</comment>
<dbReference type="PROSITE" id="PS00873">
    <property type="entry name" value="NA_ALANINE_SYMP"/>
    <property type="match status" value="1"/>
</dbReference>
<evidence type="ECO:0000256" key="7">
    <source>
        <dbReference type="ARBA" id="ARBA00023136"/>
    </source>
</evidence>
<feature type="transmembrane region" description="Helical" evidence="8">
    <location>
        <begin position="146"/>
        <end position="167"/>
    </location>
</feature>
<dbReference type="EMBL" id="JBANCF010000009">
    <property type="protein sequence ID" value="MEM0574036.1"/>
    <property type="molecule type" value="Genomic_DNA"/>
</dbReference>
<dbReference type="GO" id="GO:0005886">
    <property type="term" value="C:plasma membrane"/>
    <property type="evidence" value="ECO:0007669"/>
    <property type="project" value="UniProtKB-SubCell"/>
</dbReference>
<sequence>MEKTDKFIAEMASAAWGLPLLILLIGGGLYLIIRIRFLPFRYLGHAIAVLRGKYDDKNDLGEITHFQALTTALSATVGMGNIAGVAVAIAIGGPGAVFWMWVSAVIGMSTKFFTATLSILYRGKDSEGVVQGGPMYFITEGLGKKWLPMAIVFSVAGLIGALPVFNVNQLTQAINDILLKPAGVYEGFKTDLIIGVILSGITAIVILGGLERISKTASKLVPAMVLLYFGLVVFILVTNIDVIPKYLGLIFTDAFSANFYKGDAFLGGIVGGIILLGIRRGAFSNEAGIGTAPMAHGAAKTNEPIREGLVAMLGPAIDTLIICTLTALAILVTGVWQSSDANGVSLTASAFEESMPLFGKYGLLACIAIFSISSLFSYSYYGSKCMAFLFGAKNKGIYNYFYILSILIGATTSLSMMINLIDTFFALMAIPTMTATILLAPKVITAAKIYFEKLKQHRIAAKKDF</sequence>
<dbReference type="Pfam" id="PF01235">
    <property type="entry name" value="Na_Ala_symp"/>
    <property type="match status" value="1"/>
</dbReference>
<keyword evidence="5 8" id="KW-0812">Transmembrane</keyword>
<accession>A0AB35YT15</accession>
<protein>
    <submittedName>
        <fullName evidence="9">Alanine/glycine:cation symporter family protein</fullName>
    </submittedName>
</protein>
<evidence type="ECO:0000256" key="2">
    <source>
        <dbReference type="ARBA" id="ARBA00009261"/>
    </source>
</evidence>
<dbReference type="InterPro" id="IPR001463">
    <property type="entry name" value="Na/Ala_symport"/>
</dbReference>
<keyword evidence="6 8" id="KW-1133">Transmembrane helix</keyword>
<dbReference type="Gene3D" id="1.20.1740.10">
    <property type="entry name" value="Amino acid/polyamine transporter I"/>
    <property type="match status" value="1"/>
</dbReference>
<evidence type="ECO:0000256" key="3">
    <source>
        <dbReference type="ARBA" id="ARBA00022448"/>
    </source>
</evidence>
<dbReference type="PANTHER" id="PTHR30330:SF3">
    <property type="entry name" value="TRANSCRIPTIONAL REGULATOR, LRP FAMILY"/>
    <property type="match status" value="1"/>
</dbReference>
<feature type="transmembrane region" description="Helical" evidence="8">
    <location>
        <begin position="397"/>
        <end position="418"/>
    </location>
</feature>
<evidence type="ECO:0000313" key="11">
    <source>
        <dbReference type="Proteomes" id="UP001388259"/>
    </source>
</evidence>
<comment type="caution">
    <text evidence="9">The sequence shown here is derived from an EMBL/GenBank/DDBJ whole genome shotgun (WGS) entry which is preliminary data.</text>
</comment>
<evidence type="ECO:0000313" key="9">
    <source>
        <dbReference type="EMBL" id="MEM0518955.1"/>
    </source>
</evidence>
<evidence type="ECO:0000256" key="1">
    <source>
        <dbReference type="ARBA" id="ARBA00004651"/>
    </source>
</evidence>
<feature type="transmembrane region" description="Helical" evidence="8">
    <location>
        <begin position="12"/>
        <end position="33"/>
    </location>
</feature>
<evidence type="ECO:0000256" key="5">
    <source>
        <dbReference type="ARBA" id="ARBA00022692"/>
    </source>
</evidence>
<gene>
    <name evidence="10" type="ORF">VZD24_10945</name>
    <name evidence="9" type="ORF">VZD85_11360</name>
</gene>
<proteinExistence type="inferred from homology"/>
<comment type="similarity">
    <text evidence="2 8">Belongs to the alanine or glycine:cation symporter (AGCS) (TC 2.A.25) family.</text>
</comment>
<evidence type="ECO:0000256" key="4">
    <source>
        <dbReference type="ARBA" id="ARBA00022475"/>
    </source>
</evidence>
<feature type="transmembrane region" description="Helical" evidence="8">
    <location>
        <begin position="260"/>
        <end position="278"/>
    </location>
</feature>
<feature type="transmembrane region" description="Helical" evidence="8">
    <location>
        <begin position="424"/>
        <end position="451"/>
    </location>
</feature>
<dbReference type="PRINTS" id="PR00175">
    <property type="entry name" value="NAALASMPORT"/>
</dbReference>
<evidence type="ECO:0000313" key="12">
    <source>
        <dbReference type="Proteomes" id="UP001390963"/>
    </source>
</evidence>
<dbReference type="Proteomes" id="UP001388259">
    <property type="component" value="Unassembled WGS sequence"/>
</dbReference>